<dbReference type="EMBL" id="CCYD01000524">
    <property type="protein sequence ID" value="CEG41137.1"/>
    <property type="molecule type" value="Genomic_DNA"/>
</dbReference>
<organism evidence="2 3">
    <name type="scientific">Plasmopara halstedii</name>
    <name type="common">Downy mildew of sunflower</name>
    <dbReference type="NCBI Taxonomy" id="4781"/>
    <lineage>
        <taxon>Eukaryota</taxon>
        <taxon>Sar</taxon>
        <taxon>Stramenopiles</taxon>
        <taxon>Oomycota</taxon>
        <taxon>Peronosporomycetes</taxon>
        <taxon>Peronosporales</taxon>
        <taxon>Peronosporaceae</taxon>
        <taxon>Plasmopara</taxon>
    </lineage>
</organism>
<name>A0A0P1AKI9_PLAHL</name>
<dbReference type="OMA" id="MGDGKKR"/>
<dbReference type="OrthoDB" id="129325at2759"/>
<dbReference type="RefSeq" id="XP_024577506.1">
    <property type="nucleotide sequence ID" value="XM_024726873.1"/>
</dbReference>
<sequence length="170" mass="18508">MAQKDVFAEDQQARQDELDALVNSLALPSDLPALQIFLAGEATQKDKIKQLINFLADNTALEPQDELMANTDIFADEQEKKQKQLDEIVDTLSDISTALPPAAATSTAFLATNAFDLDVTNTPTSVINVVGSAFVLLVAAVVLAIVTKRSRSKMEAVDETKNSSYRIMYD</sequence>
<feature type="transmembrane region" description="Helical" evidence="1">
    <location>
        <begin position="126"/>
        <end position="146"/>
    </location>
</feature>
<accession>A0A0P1AKI9</accession>
<dbReference type="AlphaFoldDB" id="A0A0P1AKI9"/>
<proteinExistence type="predicted"/>
<keyword evidence="1" id="KW-1133">Transmembrane helix</keyword>
<evidence type="ECO:0000313" key="3">
    <source>
        <dbReference type="Proteomes" id="UP000054928"/>
    </source>
</evidence>
<keyword evidence="3" id="KW-1185">Reference proteome</keyword>
<evidence type="ECO:0000313" key="2">
    <source>
        <dbReference type="EMBL" id="CEG41137.1"/>
    </source>
</evidence>
<keyword evidence="1" id="KW-0812">Transmembrane</keyword>
<dbReference type="GeneID" id="36406357"/>
<evidence type="ECO:0000256" key="1">
    <source>
        <dbReference type="SAM" id="Phobius"/>
    </source>
</evidence>
<keyword evidence="1" id="KW-0472">Membrane</keyword>
<protein>
    <submittedName>
        <fullName evidence="2">Uncharacterized protein</fullName>
    </submittedName>
</protein>
<reference evidence="3" key="1">
    <citation type="submission" date="2014-09" db="EMBL/GenBank/DDBJ databases">
        <authorList>
            <person name="Sharma Rahul"/>
            <person name="Thines Marco"/>
        </authorList>
    </citation>
    <scope>NUCLEOTIDE SEQUENCE [LARGE SCALE GENOMIC DNA]</scope>
</reference>
<dbReference type="Proteomes" id="UP000054928">
    <property type="component" value="Unassembled WGS sequence"/>
</dbReference>